<accession>A0AA88VUK2</accession>
<evidence type="ECO:0000259" key="2">
    <source>
        <dbReference type="Pfam" id="PF07727"/>
    </source>
</evidence>
<name>A0AA88VUK2_9ASTE</name>
<dbReference type="InterPro" id="IPR013103">
    <property type="entry name" value="RVT_2"/>
</dbReference>
<proteinExistence type="predicted"/>
<evidence type="ECO:0000256" key="1">
    <source>
        <dbReference type="SAM" id="MobiDB-lite"/>
    </source>
</evidence>
<dbReference type="AlphaFoldDB" id="A0AA88VUK2"/>
<dbReference type="Proteomes" id="UP001188597">
    <property type="component" value="Unassembled WGS sequence"/>
</dbReference>
<protein>
    <recommendedName>
        <fullName evidence="2">Reverse transcriptase Ty1/copia-type domain-containing protein</fullName>
    </recommendedName>
</protein>
<keyword evidence="4" id="KW-1185">Reference proteome</keyword>
<evidence type="ECO:0000313" key="3">
    <source>
        <dbReference type="EMBL" id="KAK3013699.1"/>
    </source>
</evidence>
<evidence type="ECO:0000313" key="4">
    <source>
        <dbReference type="Proteomes" id="UP001188597"/>
    </source>
</evidence>
<feature type="domain" description="Reverse transcriptase Ty1/copia-type" evidence="2">
    <location>
        <begin position="147"/>
        <end position="190"/>
    </location>
</feature>
<comment type="caution">
    <text evidence="3">The sequence shown here is derived from an EMBL/GenBank/DDBJ whole genome shotgun (WGS) entry which is preliminary data.</text>
</comment>
<dbReference type="EMBL" id="JAVXUP010001276">
    <property type="protein sequence ID" value="KAK3013699.1"/>
    <property type="molecule type" value="Genomic_DNA"/>
</dbReference>
<gene>
    <name evidence="3" type="ORF">RJ639_008609</name>
</gene>
<reference evidence="3" key="1">
    <citation type="submission" date="2022-12" db="EMBL/GenBank/DDBJ databases">
        <title>Draft genome assemblies for two species of Escallonia (Escalloniales).</title>
        <authorList>
            <person name="Chanderbali A."/>
            <person name="Dervinis C."/>
            <person name="Anghel I."/>
            <person name="Soltis D."/>
            <person name="Soltis P."/>
            <person name="Zapata F."/>
        </authorList>
    </citation>
    <scope>NUCLEOTIDE SEQUENCE</scope>
    <source>
        <strain evidence="3">UCBG64.0493</strain>
        <tissue evidence="3">Leaf</tissue>
    </source>
</reference>
<organism evidence="3 4">
    <name type="scientific">Escallonia herrerae</name>
    <dbReference type="NCBI Taxonomy" id="1293975"/>
    <lineage>
        <taxon>Eukaryota</taxon>
        <taxon>Viridiplantae</taxon>
        <taxon>Streptophyta</taxon>
        <taxon>Embryophyta</taxon>
        <taxon>Tracheophyta</taxon>
        <taxon>Spermatophyta</taxon>
        <taxon>Magnoliopsida</taxon>
        <taxon>eudicotyledons</taxon>
        <taxon>Gunneridae</taxon>
        <taxon>Pentapetalae</taxon>
        <taxon>asterids</taxon>
        <taxon>campanulids</taxon>
        <taxon>Escalloniales</taxon>
        <taxon>Escalloniaceae</taxon>
        <taxon>Escallonia</taxon>
    </lineage>
</organism>
<dbReference type="Pfam" id="PF07727">
    <property type="entry name" value="RVT_2"/>
    <property type="match status" value="1"/>
</dbReference>
<feature type="region of interest" description="Disordered" evidence="1">
    <location>
        <begin position="1"/>
        <end position="27"/>
    </location>
</feature>
<sequence length="211" mass="23865">MKTTQLGLTGQEKEDHPDDPPTDGNRSSWLQEDARIFRQMLHSVESKIIDLVASSELTAAHSALTPHSTRRKVIVVIDSCSIDHMAKNTRSSVEEDDGTGHELGGLHELEDVPVLLHVPIWLYSLPKSLSEAFSHYGLRTAMNFFVADHSDTFNPVAKMAFVRLFNSLAASQHWPLHQLDVKNAFLQGDYVARFNEFKVYLQHKFQTKFGH</sequence>